<evidence type="ECO:0000256" key="1">
    <source>
        <dbReference type="SAM" id="MobiDB-lite"/>
    </source>
</evidence>
<feature type="region of interest" description="Disordered" evidence="1">
    <location>
        <begin position="26"/>
        <end position="156"/>
    </location>
</feature>
<dbReference type="NCBIfam" id="TIGR02167">
    <property type="entry name" value="Liste_lipo_26"/>
    <property type="match status" value="4"/>
</dbReference>
<dbReference type="Pfam" id="PF03382">
    <property type="entry name" value="DUF285"/>
    <property type="match status" value="4"/>
</dbReference>
<dbReference type="Proteomes" id="UP000050929">
    <property type="component" value="Unassembled WGS sequence"/>
</dbReference>
<feature type="compositionally biased region" description="Low complexity" evidence="1">
    <location>
        <begin position="100"/>
        <end position="129"/>
    </location>
</feature>
<dbReference type="SUPFAM" id="SSF52047">
    <property type="entry name" value="RNI-like"/>
    <property type="match status" value="1"/>
</dbReference>
<dbReference type="InterPro" id="IPR005046">
    <property type="entry name" value="DUF285"/>
</dbReference>
<sequence>MSFAGGLILFGATQVVNVSADSLDSVQTEQSDSSTESQQSDTSKSNNGSIDNNSTETDQKNNQQVPNDKQDVVTSQNDDQTTSNTKTNVIANQNNDQTASNTKTNVVTNQNNDQSDVTNSSNTQNQNVTLKNTQDSNGPVAQAKAQNPQISQTQSTDPLIYGVGSCDFYVKDGILHIGGGDISQAEYDAAYKNSKEHGSSNIFGQYLSGTPYDKISFDGKLTLHGNIHDFLDFIGAKTIENLENLDTSDVTDFNHFLYQSSIQSIDLSKLNTSNATNLSYMLANCSSLTDVKFKDDSGNVMDTSKVKNFVGMFDTDASLKSLDLTGLDTSSATTMMAMFESDPKLTFLDVSGFDTSKVTDMQAMFCYDGYNSTDGINIKGLDKFDTSKVTNMYGMFENADFNVEDLKSWDTSKVEDISEMFSNSGLSGKVELPSFNGASLKYMSRLFYGATKVTEIDLDNLKTPMLSTDNSAPDSYKEGAIFQAFENCPNLQKVNLPEFSGENIENYYEMFENCPQLTTINWPNVSTKSATSLQEMFDRDESLTADDLEFLSNFDTSNVVNFSSMFSWCNSLESLPGVKLWNMASAKNLNYMFYMDKSLKNIDLTQWKINNVKSLEGILWYCTSLTEFKLPKLNEPTQSNINMRFMFANCDNLHFLDFSNFNIPEDTNREQMFDHAVYLYKIKLNSNDYLTDSSLSFYDIYKGWYNVGTGTDDDPQGNYKLKDGTDMMKVYSAEGYNGVIRPNETWVIAERHEVDYTIKYVDFETGKEIYDLNSKNREGWYVEVPYGTDISAPGYDSTIVYDSNGNELDFASYHVKTDSEQTGWGYAEKLPTFDKSSPIENATFIVKLKKSAPFTIKISDVPDEIVLQISDPDAIKNNTVLQGLNTVKELDPDKTTISIDSGDPVSETEAFDGSTPSKNIKDLVLLLIKSLGQDSDQTNQTIIVPANVVIDVSYKANTDNNNSGGTTTNRVITNINQTSATFYDRPAVQLYDFDGNAIQGKLLDTNTDWFNDQEMILNGQKYYRVSTNEWVKDNDVYVYVEHISKVRTYKENKVQLKNAHLDNARILDPSTDWKTDRYAMFNGQKYYRVSTNEFIPTDKVYEYQDSSRMIHSERSTPVYDERGKNVSRTLKPDRDYKTDKKVKINNETYYRVATNEFVKKSNII</sequence>
<dbReference type="Gene3D" id="3.40.50.12480">
    <property type="match status" value="1"/>
</dbReference>
<reference evidence="3 4" key="1">
    <citation type="journal article" date="2015" name="Genome Announc.">
        <title>Expanding the biotechnology potential of lactobacilli through comparative genomics of 213 strains and associated genera.</title>
        <authorList>
            <person name="Sun Z."/>
            <person name="Harris H.M."/>
            <person name="McCann A."/>
            <person name="Guo C."/>
            <person name="Argimon S."/>
            <person name="Zhang W."/>
            <person name="Yang X."/>
            <person name="Jeffery I.B."/>
            <person name="Cooney J.C."/>
            <person name="Kagawa T.F."/>
            <person name="Liu W."/>
            <person name="Song Y."/>
            <person name="Salvetti E."/>
            <person name="Wrobel A."/>
            <person name="Rasinkangas P."/>
            <person name="Parkhill J."/>
            <person name="Rea M.C."/>
            <person name="O'Sullivan O."/>
            <person name="Ritari J."/>
            <person name="Douillard F.P."/>
            <person name="Paul Ross R."/>
            <person name="Yang R."/>
            <person name="Briner A.E."/>
            <person name="Felis G.E."/>
            <person name="de Vos W.M."/>
            <person name="Barrangou R."/>
            <person name="Klaenhammer T.R."/>
            <person name="Caufield P.W."/>
            <person name="Cui Y."/>
            <person name="Zhang H."/>
            <person name="O'Toole P.W."/>
        </authorList>
    </citation>
    <scope>NUCLEOTIDE SEQUENCE [LARGE SCALE GENOMIC DNA]</scope>
    <source>
        <strain evidence="3 4">DSM 20183</strain>
    </source>
</reference>
<dbReference type="AlphaFoldDB" id="A0A0R1IWZ2"/>
<protein>
    <recommendedName>
        <fullName evidence="2">S-layer protein C-terminal domain-containing protein</fullName>
    </recommendedName>
</protein>
<dbReference type="Gene3D" id="3.80.10.10">
    <property type="entry name" value="Ribonuclease Inhibitor"/>
    <property type="match status" value="2"/>
</dbReference>
<dbReference type="SUPFAM" id="SSF52058">
    <property type="entry name" value="L domain-like"/>
    <property type="match status" value="1"/>
</dbReference>
<dbReference type="InterPro" id="IPR024968">
    <property type="entry name" value="SlpA_C_lactobacillus"/>
</dbReference>
<dbReference type="Pfam" id="PF03217">
    <property type="entry name" value="SlpA"/>
    <property type="match status" value="1"/>
</dbReference>
<dbReference type="InterPro" id="IPR011889">
    <property type="entry name" value="Liste_lipo_26"/>
</dbReference>
<evidence type="ECO:0000313" key="4">
    <source>
        <dbReference type="Proteomes" id="UP000050929"/>
    </source>
</evidence>
<comment type="caution">
    <text evidence="3">The sequence shown here is derived from an EMBL/GenBank/DDBJ whole genome shotgun (WGS) entry which is preliminary data.</text>
</comment>
<feature type="compositionally biased region" description="Low complexity" evidence="1">
    <location>
        <begin position="26"/>
        <end position="43"/>
    </location>
</feature>
<feature type="compositionally biased region" description="Polar residues" evidence="1">
    <location>
        <begin position="130"/>
        <end position="156"/>
    </location>
</feature>
<proteinExistence type="predicted"/>
<feature type="domain" description="S-layer protein C-terminal" evidence="2">
    <location>
        <begin position="1114"/>
        <end position="1161"/>
    </location>
</feature>
<dbReference type="InterPro" id="IPR032675">
    <property type="entry name" value="LRR_dom_sf"/>
</dbReference>
<feature type="region of interest" description="Disordered" evidence="1">
    <location>
        <begin position="895"/>
        <end position="914"/>
    </location>
</feature>
<accession>A0A0R1IWZ2</accession>
<feature type="compositionally biased region" description="Polar residues" evidence="1">
    <location>
        <begin position="44"/>
        <end position="99"/>
    </location>
</feature>
<organism evidence="3 4">
    <name type="scientific">Companilactobacillus tucceti DSM 20183</name>
    <dbReference type="NCBI Taxonomy" id="1423811"/>
    <lineage>
        <taxon>Bacteria</taxon>
        <taxon>Bacillati</taxon>
        <taxon>Bacillota</taxon>
        <taxon>Bacilli</taxon>
        <taxon>Lactobacillales</taxon>
        <taxon>Lactobacillaceae</taxon>
        <taxon>Companilactobacillus</taxon>
    </lineage>
</organism>
<gene>
    <name evidence="3" type="ORF">FC72_GL001287</name>
</gene>
<dbReference type="PATRIC" id="fig|1423811.3.peg.1311"/>
<name>A0A0R1IWZ2_9LACO</name>
<evidence type="ECO:0000259" key="2">
    <source>
        <dbReference type="Pfam" id="PF03217"/>
    </source>
</evidence>
<evidence type="ECO:0000313" key="3">
    <source>
        <dbReference type="EMBL" id="KRK63590.1"/>
    </source>
</evidence>
<keyword evidence="4" id="KW-1185">Reference proteome</keyword>
<dbReference type="EMBL" id="AZDG01000028">
    <property type="protein sequence ID" value="KRK63590.1"/>
    <property type="molecule type" value="Genomic_DNA"/>
</dbReference>